<evidence type="ECO:0000313" key="3">
    <source>
        <dbReference type="Proteomes" id="UP001589683"/>
    </source>
</evidence>
<keyword evidence="3" id="KW-1185">Reference proteome</keyword>
<gene>
    <name evidence="2" type="ORF">ACFFUT_01525</name>
</gene>
<proteinExistence type="predicted"/>
<keyword evidence="1" id="KW-0812">Transmembrane</keyword>
<feature type="transmembrane region" description="Helical" evidence="1">
    <location>
        <begin position="126"/>
        <end position="152"/>
    </location>
</feature>
<keyword evidence="1" id="KW-1133">Transmembrane helix</keyword>
<organism evidence="2 3">
    <name type="scientific">Pseudohalocynthiibacter aestuariivivens</name>
    <dbReference type="NCBI Taxonomy" id="1591409"/>
    <lineage>
        <taxon>Bacteria</taxon>
        <taxon>Pseudomonadati</taxon>
        <taxon>Pseudomonadota</taxon>
        <taxon>Alphaproteobacteria</taxon>
        <taxon>Rhodobacterales</taxon>
        <taxon>Paracoccaceae</taxon>
        <taxon>Pseudohalocynthiibacter</taxon>
    </lineage>
</organism>
<protein>
    <submittedName>
        <fullName evidence="2">Uncharacterized protein</fullName>
    </submittedName>
</protein>
<accession>A0ABV5JCK3</accession>
<keyword evidence="1" id="KW-0472">Membrane</keyword>
<dbReference type="RefSeq" id="WP_213887635.1">
    <property type="nucleotide sequence ID" value="NZ_JAGFNU010000001.1"/>
</dbReference>
<comment type="caution">
    <text evidence="2">The sequence shown here is derived from an EMBL/GenBank/DDBJ whole genome shotgun (WGS) entry which is preliminary data.</text>
</comment>
<evidence type="ECO:0000313" key="2">
    <source>
        <dbReference type="EMBL" id="MFB9230463.1"/>
    </source>
</evidence>
<feature type="transmembrane region" description="Helical" evidence="1">
    <location>
        <begin position="96"/>
        <end position="114"/>
    </location>
</feature>
<evidence type="ECO:0000256" key="1">
    <source>
        <dbReference type="SAM" id="Phobius"/>
    </source>
</evidence>
<dbReference type="Proteomes" id="UP001589683">
    <property type="component" value="Unassembled WGS sequence"/>
</dbReference>
<dbReference type="EMBL" id="JBHMEA010000007">
    <property type="protein sequence ID" value="MFB9230463.1"/>
    <property type="molecule type" value="Genomic_DNA"/>
</dbReference>
<name>A0ABV5JCK3_9RHOB</name>
<reference evidence="2 3" key="1">
    <citation type="submission" date="2024-09" db="EMBL/GenBank/DDBJ databases">
        <authorList>
            <person name="Sun Q."/>
            <person name="Mori K."/>
        </authorList>
    </citation>
    <scope>NUCLEOTIDE SEQUENCE [LARGE SCALE GENOMIC DNA]</scope>
    <source>
        <strain evidence="2 3">CECT 8726</strain>
    </source>
</reference>
<sequence>MEDIVGIISDSAEDPEIVECESNSIVYVGVSEIMKNANNISSPYKFEFDGITMELSDVGVSINSTREQEAVVLTIINSLDYFKSIWVWWRHPLGDLVSRVCFVLIVSVFYNYLANFFGESTADTEFVILFFLASILTLLLIWPVLRVIAYLLSSKVTRKKIEVSGYVIETRFWFTFY</sequence>